<reference evidence="1" key="2">
    <citation type="submission" date="2022-06" db="UniProtKB">
        <authorList>
            <consortium name="EnsemblMetazoa"/>
        </authorList>
    </citation>
    <scope>IDENTIFICATION</scope>
    <source>
        <strain evidence="1">DF5081</strain>
    </source>
</reference>
<dbReference type="AlphaFoldDB" id="A0A8R1EB54"/>
<dbReference type="Proteomes" id="UP000005237">
    <property type="component" value="Unassembled WGS sequence"/>
</dbReference>
<protein>
    <submittedName>
        <fullName evidence="1">Uncharacterized protein</fullName>
    </submittedName>
</protein>
<organism evidence="1 2">
    <name type="scientific">Caenorhabditis japonica</name>
    <dbReference type="NCBI Taxonomy" id="281687"/>
    <lineage>
        <taxon>Eukaryota</taxon>
        <taxon>Metazoa</taxon>
        <taxon>Ecdysozoa</taxon>
        <taxon>Nematoda</taxon>
        <taxon>Chromadorea</taxon>
        <taxon>Rhabditida</taxon>
        <taxon>Rhabditina</taxon>
        <taxon>Rhabditomorpha</taxon>
        <taxon>Rhabditoidea</taxon>
        <taxon>Rhabditidae</taxon>
        <taxon>Peloderinae</taxon>
        <taxon>Caenorhabditis</taxon>
    </lineage>
</organism>
<name>A0A8R1EB54_CAEJA</name>
<reference evidence="2" key="1">
    <citation type="submission" date="2010-08" db="EMBL/GenBank/DDBJ databases">
        <authorList>
            <consortium name="Caenorhabditis japonica Sequencing Consortium"/>
            <person name="Wilson R.K."/>
        </authorList>
    </citation>
    <scope>NUCLEOTIDE SEQUENCE [LARGE SCALE GENOMIC DNA]</scope>
    <source>
        <strain evidence="2">DF5081</strain>
    </source>
</reference>
<evidence type="ECO:0000313" key="2">
    <source>
        <dbReference type="Proteomes" id="UP000005237"/>
    </source>
</evidence>
<keyword evidence="2" id="KW-1185">Reference proteome</keyword>
<dbReference type="EnsemblMetazoa" id="CJA31652.1">
    <property type="protein sequence ID" value="CJA31652.1"/>
    <property type="gene ID" value="WBGene00207499"/>
</dbReference>
<evidence type="ECO:0000313" key="1">
    <source>
        <dbReference type="EnsemblMetazoa" id="CJA31652.1"/>
    </source>
</evidence>
<accession>A0A8R1EB54</accession>
<sequence>MNLRGLTGTATQRYIKLLTSIVVVSLIDTLFHHIHSIRIRGSWIVEKVYFIFSTRRATGNIITWIRCSNHSPSHLNQEFV</sequence>
<proteinExistence type="predicted"/>